<dbReference type="InterPro" id="IPR023576">
    <property type="entry name" value="UbiE/COQ5_MeTrFase_CS"/>
</dbReference>
<dbReference type="PROSITE" id="PS51608">
    <property type="entry name" value="SAM_MT_UBIE"/>
    <property type="match status" value="1"/>
</dbReference>
<keyword evidence="4 5" id="KW-0949">S-adenosyl-L-methionine</keyword>
<dbReference type="Proteomes" id="UP000054301">
    <property type="component" value="Unassembled WGS sequence"/>
</dbReference>
<dbReference type="NCBIfam" id="NF001244">
    <property type="entry name" value="PRK00216.1-5"/>
    <property type="match status" value="1"/>
</dbReference>
<protein>
    <recommendedName>
        <fullName evidence="5">Demethylmenaquinone methyltransferase</fullName>
        <ecNumber evidence="5">2.1.1.163</ecNumber>
    </recommendedName>
</protein>
<keyword evidence="2 5" id="KW-0489">Methyltransferase</keyword>
<dbReference type="EMBL" id="LFRH01000001">
    <property type="protein sequence ID" value="KTF29288.1"/>
    <property type="molecule type" value="Genomic_DNA"/>
</dbReference>
<dbReference type="NCBIfam" id="TIGR01934">
    <property type="entry name" value="MenG_MenH_UbiE"/>
    <property type="match status" value="1"/>
</dbReference>
<comment type="pathway">
    <text evidence="5">Quinol/quinone metabolism; menaquinone biosynthesis; menaquinol from 1,4-dihydroxy-2-naphthoate: step 2/2.</text>
</comment>
<dbReference type="CDD" id="cd02440">
    <property type="entry name" value="AdoMet_MTases"/>
    <property type="match status" value="1"/>
</dbReference>
<dbReference type="Pfam" id="PF01209">
    <property type="entry name" value="Ubie_methyltran"/>
    <property type="match status" value="1"/>
</dbReference>
<evidence type="ECO:0000313" key="7">
    <source>
        <dbReference type="Proteomes" id="UP000054301"/>
    </source>
</evidence>
<gene>
    <name evidence="5" type="primary">menG</name>
    <name evidence="6" type="ORF">cpL1_0499</name>
</gene>
<dbReference type="HAMAP" id="MF_01813">
    <property type="entry name" value="MenG_UbiE_methyltr"/>
    <property type="match status" value="1"/>
</dbReference>
<comment type="function">
    <text evidence="5">Methyltransferase required for the conversion of demethylmenaquinol (DMKH2) to menaquinol (MKH2).</text>
</comment>
<evidence type="ECO:0000256" key="2">
    <source>
        <dbReference type="ARBA" id="ARBA00022603"/>
    </source>
</evidence>
<organism evidence="6 7">
    <name type="scientific">Chlamydia pecorum</name>
    <dbReference type="NCBI Taxonomy" id="85991"/>
    <lineage>
        <taxon>Bacteria</taxon>
        <taxon>Pseudomonadati</taxon>
        <taxon>Chlamydiota</taxon>
        <taxon>Chlamydiia</taxon>
        <taxon>Chlamydiales</taxon>
        <taxon>Chlamydiaceae</taxon>
        <taxon>Chlamydia/Chlamydophila group</taxon>
        <taxon>Chlamydia</taxon>
    </lineage>
</organism>
<feature type="binding site" evidence="5">
    <location>
        <position position="67"/>
    </location>
    <ligand>
        <name>S-adenosyl-L-methionine</name>
        <dbReference type="ChEBI" id="CHEBI:59789"/>
    </ligand>
</feature>
<dbReference type="PANTHER" id="PTHR43591">
    <property type="entry name" value="METHYLTRANSFERASE"/>
    <property type="match status" value="1"/>
</dbReference>
<dbReference type="InterPro" id="IPR004033">
    <property type="entry name" value="UbiE/COQ5_MeTrFase"/>
</dbReference>
<comment type="caution">
    <text evidence="5">Lacks conserved residue(s) required for the propagation of feature annotation.</text>
</comment>
<dbReference type="GO" id="GO:0043770">
    <property type="term" value="F:demethylmenaquinone methyltransferase activity"/>
    <property type="evidence" value="ECO:0007669"/>
    <property type="project" value="UniProtKB-UniRule"/>
</dbReference>
<dbReference type="Gene3D" id="3.40.50.150">
    <property type="entry name" value="Vaccinia Virus protein VP39"/>
    <property type="match status" value="1"/>
</dbReference>
<evidence type="ECO:0000313" key="6">
    <source>
        <dbReference type="EMBL" id="KTF29288.1"/>
    </source>
</evidence>
<keyword evidence="6" id="KW-0830">Ubiquinone</keyword>
<evidence type="ECO:0000256" key="5">
    <source>
        <dbReference type="HAMAP-Rule" id="MF_01813"/>
    </source>
</evidence>
<keyword evidence="3 5" id="KW-0808">Transferase</keyword>
<dbReference type="PROSITE" id="PS01184">
    <property type="entry name" value="UBIE_2"/>
    <property type="match status" value="1"/>
</dbReference>
<dbReference type="PROSITE" id="PS01183">
    <property type="entry name" value="UBIE_1"/>
    <property type="match status" value="1"/>
</dbReference>
<feature type="binding site" evidence="5">
    <location>
        <begin position="112"/>
        <end position="113"/>
    </location>
    <ligand>
        <name>S-adenosyl-L-methionine</name>
        <dbReference type="ChEBI" id="CHEBI:59789"/>
    </ligand>
</feature>
<comment type="similarity">
    <text evidence="5">Belongs to the class I-like SAM-binding methyltransferase superfamily. MenG/UbiE family.</text>
</comment>
<dbReference type="AlphaFoldDB" id="A0AA40PRH3"/>
<evidence type="ECO:0000256" key="1">
    <source>
        <dbReference type="ARBA" id="ARBA00022428"/>
    </source>
</evidence>
<accession>A0AA40PRH3</accession>
<comment type="catalytic activity">
    <reaction evidence="5">
        <text>a 2-demethylmenaquinol + S-adenosyl-L-methionine = a menaquinol + S-adenosyl-L-homocysteine + H(+)</text>
        <dbReference type="Rhea" id="RHEA:42640"/>
        <dbReference type="Rhea" id="RHEA-COMP:9539"/>
        <dbReference type="Rhea" id="RHEA-COMP:9563"/>
        <dbReference type="ChEBI" id="CHEBI:15378"/>
        <dbReference type="ChEBI" id="CHEBI:18151"/>
        <dbReference type="ChEBI" id="CHEBI:55437"/>
        <dbReference type="ChEBI" id="CHEBI:57856"/>
        <dbReference type="ChEBI" id="CHEBI:59789"/>
        <dbReference type="EC" id="2.1.1.163"/>
    </reaction>
</comment>
<reference evidence="6 7" key="1">
    <citation type="submission" date="2015-06" db="EMBL/GenBank/DDBJ databases">
        <title>More than comparative genomics: Whole genome sequencing reveals elusive C. pecorum plasmid and re-evaluates genetic differences and phylogenetic relationships between C. pecorum from pig, cattle, sheep and koala hosts.</title>
        <authorList>
            <person name="Jelocnik M."/>
            <person name="Bachmann N.L."/>
            <person name="Kaltenboeck B."/>
            <person name="Waugh C."/>
            <person name="Woolford L."/>
            <person name="Speight N."/>
            <person name="Gillett A."/>
            <person name="Higgins D."/>
            <person name="Flanagan C."/>
            <person name="Myers G."/>
            <person name="Timms P."/>
            <person name="Polkinghorne A."/>
        </authorList>
    </citation>
    <scope>NUCLEOTIDE SEQUENCE [LARGE SCALE GENOMIC DNA]</scope>
    <source>
        <strain evidence="6 7">L1</strain>
    </source>
</reference>
<feature type="binding site" evidence="5">
    <location>
        <position position="87"/>
    </location>
    <ligand>
        <name>S-adenosyl-L-methionine</name>
        <dbReference type="ChEBI" id="CHEBI:59789"/>
    </ligand>
</feature>
<proteinExistence type="inferred from homology"/>
<evidence type="ECO:0000256" key="3">
    <source>
        <dbReference type="ARBA" id="ARBA00022679"/>
    </source>
</evidence>
<dbReference type="SUPFAM" id="SSF53335">
    <property type="entry name" value="S-adenosyl-L-methionine-dependent methyltransferases"/>
    <property type="match status" value="1"/>
</dbReference>
<dbReference type="InterPro" id="IPR029063">
    <property type="entry name" value="SAM-dependent_MTases_sf"/>
</dbReference>
<name>A0AA40PRH3_9CHLA</name>
<keyword evidence="1 5" id="KW-0474">Menaquinone biosynthesis</keyword>
<comment type="caution">
    <text evidence="6">The sequence shown here is derived from an EMBL/GenBank/DDBJ whole genome shotgun (WGS) entry which is preliminary data.</text>
</comment>
<dbReference type="GO" id="GO:0009234">
    <property type="term" value="P:menaquinone biosynthetic process"/>
    <property type="evidence" value="ECO:0007669"/>
    <property type="project" value="UniProtKB-UniRule"/>
</dbReference>
<dbReference type="PANTHER" id="PTHR43591:SF24">
    <property type="entry name" value="2-METHOXY-6-POLYPRENYL-1,4-BENZOQUINOL METHYLASE, MITOCHONDRIAL"/>
    <property type="match status" value="1"/>
</dbReference>
<sequence length="244" mass="27615">MQDLKNFKNIMTGYFKKHNLQEMFGTLAPKYDKINGILSLGTHHLWNRVFIRMLGSADHLLDLCSGTGKVALSYVRTYPGSSATLIDFSSEMLQIAKKRAPQNVELTFLHRDVSTLPLESSSQTLASMAYGLRNLSEKTAALKEVFRVLKPGGRFGILELTQARGLLHSIHSCYLKIMVPKIGKFFSHHPNAYQYLSESIHNLPKDHELEQLFLQAGFQLKKKNKFFSGVATIWLLEKTLKSSL</sequence>
<dbReference type="EC" id="2.1.1.163" evidence="5"/>
<evidence type="ECO:0000256" key="4">
    <source>
        <dbReference type="ARBA" id="ARBA00022691"/>
    </source>
</evidence>
<dbReference type="GO" id="GO:0032259">
    <property type="term" value="P:methylation"/>
    <property type="evidence" value="ECO:0007669"/>
    <property type="project" value="UniProtKB-KW"/>
</dbReference>